<evidence type="ECO:0000313" key="17">
    <source>
        <dbReference type="Proteomes" id="UP000831327"/>
    </source>
</evidence>
<keyword evidence="6 12" id="KW-0862">Zinc</keyword>
<evidence type="ECO:0000256" key="6">
    <source>
        <dbReference type="ARBA" id="ARBA00022833"/>
    </source>
</evidence>
<evidence type="ECO:0000313" key="16">
    <source>
        <dbReference type="EMBL" id="BDG75046.1"/>
    </source>
</evidence>
<evidence type="ECO:0000256" key="5">
    <source>
        <dbReference type="ARBA" id="ARBA00022741"/>
    </source>
</evidence>
<keyword evidence="3 12" id="KW-0436">Ligase</keyword>
<keyword evidence="7 12" id="KW-0067">ATP-binding</keyword>
<dbReference type="NCBIfam" id="TIGR00392">
    <property type="entry name" value="ileS"/>
    <property type="match status" value="1"/>
</dbReference>
<dbReference type="Pfam" id="PF08264">
    <property type="entry name" value="Anticodon_1"/>
    <property type="match status" value="1"/>
</dbReference>
<dbReference type="InterPro" id="IPR009008">
    <property type="entry name" value="Val/Leu/Ile-tRNA-synth_edit"/>
</dbReference>
<evidence type="ECO:0000256" key="1">
    <source>
        <dbReference type="ARBA" id="ARBA00006887"/>
    </source>
</evidence>
<evidence type="ECO:0000256" key="11">
    <source>
        <dbReference type="ARBA" id="ARBA00048359"/>
    </source>
</evidence>
<dbReference type="Gene3D" id="1.10.730.20">
    <property type="match status" value="1"/>
</dbReference>
<dbReference type="InterPro" id="IPR023585">
    <property type="entry name" value="Ile-tRNA-ligase_type1"/>
</dbReference>
<feature type="short sequence motif" description="'KMSKS' region" evidence="12">
    <location>
        <begin position="639"/>
        <end position="643"/>
    </location>
</feature>
<keyword evidence="9 12" id="KW-0030">Aminoacyl-tRNA synthetase</keyword>
<dbReference type="Pfam" id="PF06827">
    <property type="entry name" value="zf-FPG_IleRS"/>
    <property type="match status" value="1"/>
</dbReference>
<evidence type="ECO:0000256" key="9">
    <source>
        <dbReference type="ARBA" id="ARBA00023146"/>
    </source>
</evidence>
<keyword evidence="8 12" id="KW-0648">Protein biosynthesis</keyword>
<organism evidence="16 17">
    <name type="scientific">Roseomonas fluvialis</name>
    <dbReference type="NCBI Taxonomy" id="1750527"/>
    <lineage>
        <taxon>Bacteria</taxon>
        <taxon>Pseudomonadati</taxon>
        <taxon>Pseudomonadota</taxon>
        <taxon>Alphaproteobacteria</taxon>
        <taxon>Acetobacterales</taxon>
        <taxon>Roseomonadaceae</taxon>
        <taxon>Roseomonas</taxon>
    </lineage>
</organism>
<accession>A0ABN6P8A7</accession>
<dbReference type="InterPro" id="IPR033708">
    <property type="entry name" value="Anticodon_Ile_BEm"/>
</dbReference>
<dbReference type="Pfam" id="PF00133">
    <property type="entry name" value="tRNA-synt_1"/>
    <property type="match status" value="1"/>
</dbReference>
<evidence type="ECO:0000259" key="13">
    <source>
        <dbReference type="Pfam" id="PF00133"/>
    </source>
</evidence>
<comment type="cofactor">
    <cofactor evidence="12">
        <name>Zn(2+)</name>
        <dbReference type="ChEBI" id="CHEBI:29105"/>
    </cofactor>
    <text evidence="12">Binds 1 zinc ion per subunit.</text>
</comment>
<feature type="domain" description="Aminoacyl-tRNA synthetase class Ia" evidence="13">
    <location>
        <begin position="35"/>
        <end position="677"/>
    </location>
</feature>
<feature type="short sequence motif" description="'HIGH' region" evidence="12">
    <location>
        <begin position="65"/>
        <end position="75"/>
    </location>
</feature>
<name>A0ABN6P8A7_9PROT</name>
<evidence type="ECO:0000256" key="2">
    <source>
        <dbReference type="ARBA" id="ARBA00022490"/>
    </source>
</evidence>
<feature type="binding site" evidence="12">
    <location>
        <position position="958"/>
    </location>
    <ligand>
        <name>Zn(2+)</name>
        <dbReference type="ChEBI" id="CHEBI:29105"/>
    </ligand>
</feature>
<feature type="domain" description="Methionyl/Valyl/Leucyl/Isoleucyl-tRNA synthetase anticodon-binding" evidence="15">
    <location>
        <begin position="721"/>
        <end position="880"/>
    </location>
</feature>
<feature type="binding site" evidence="12">
    <location>
        <position position="941"/>
    </location>
    <ligand>
        <name>Zn(2+)</name>
        <dbReference type="ChEBI" id="CHEBI:29105"/>
    </ligand>
</feature>
<dbReference type="RefSeq" id="WP_244457140.1">
    <property type="nucleotide sequence ID" value="NZ_AP025637.1"/>
</dbReference>
<dbReference type="HAMAP" id="MF_02002">
    <property type="entry name" value="Ile_tRNA_synth_type1"/>
    <property type="match status" value="1"/>
</dbReference>
<evidence type="ECO:0000259" key="14">
    <source>
        <dbReference type="Pfam" id="PF06827"/>
    </source>
</evidence>
<dbReference type="PRINTS" id="PR00984">
    <property type="entry name" value="TRNASYNTHILE"/>
</dbReference>
<reference evidence="16 17" key="1">
    <citation type="journal article" date="2016" name="Microbes Environ.">
        <title>Phylogenetically diverse aerobic anoxygenic phototrophic bacteria isolated from epilithic biofilms in Tama river, Japan.</title>
        <authorList>
            <person name="Hirose S."/>
            <person name="Matsuura K."/>
            <person name="Haruta S."/>
        </authorList>
    </citation>
    <scope>NUCLEOTIDE SEQUENCE [LARGE SCALE GENOMIC DNA]</scope>
    <source>
        <strain evidence="16 17">S08</strain>
    </source>
</reference>
<comment type="domain">
    <text evidence="12">IleRS has two distinct active sites: one for aminoacylation and one for editing. The misactivated valine is translocated from the active site to the editing site, which sterically excludes the correctly activated isoleucine. The single editing site contains two valyl binding pockets, one specific for each substrate (Val-AMP or Val-tRNA(Ile)).</text>
</comment>
<keyword evidence="2 12" id="KW-0963">Cytoplasm</keyword>
<dbReference type="Gene3D" id="3.40.50.620">
    <property type="entry name" value="HUPs"/>
    <property type="match status" value="2"/>
</dbReference>
<feature type="binding site" evidence="12">
    <location>
        <position position="642"/>
    </location>
    <ligand>
        <name>ATP</name>
        <dbReference type="ChEBI" id="CHEBI:30616"/>
    </ligand>
</feature>
<dbReference type="InterPro" id="IPR002301">
    <property type="entry name" value="Ile-tRNA-ligase"/>
</dbReference>
<evidence type="ECO:0000256" key="4">
    <source>
        <dbReference type="ARBA" id="ARBA00022723"/>
    </source>
</evidence>
<protein>
    <recommendedName>
        <fullName evidence="12">Isoleucine--tRNA ligase</fullName>
        <ecNumber evidence="12">6.1.1.5</ecNumber>
    </recommendedName>
    <alternativeName>
        <fullName evidence="12">Isoleucyl-tRNA synthetase</fullName>
        <shortName evidence="12">IleRS</shortName>
    </alternativeName>
</protein>
<evidence type="ECO:0000256" key="12">
    <source>
        <dbReference type="HAMAP-Rule" id="MF_02002"/>
    </source>
</evidence>
<keyword evidence="17" id="KW-1185">Reference proteome</keyword>
<dbReference type="EC" id="6.1.1.5" evidence="12"/>
<dbReference type="Gene3D" id="1.10.10.830">
    <property type="entry name" value="Ile-tRNA synthetase CP2 domain-like"/>
    <property type="match status" value="1"/>
</dbReference>
<dbReference type="Gene3D" id="3.90.740.10">
    <property type="entry name" value="Valyl/Leucyl/Isoleucyl-tRNA synthetase, editing domain"/>
    <property type="match status" value="1"/>
</dbReference>
<dbReference type="InterPro" id="IPR050081">
    <property type="entry name" value="Ile-tRNA_ligase"/>
</dbReference>
<keyword evidence="4 12" id="KW-0479">Metal-binding</keyword>
<dbReference type="CDD" id="cd07960">
    <property type="entry name" value="Anticodon_Ia_Ile_BEm"/>
    <property type="match status" value="1"/>
</dbReference>
<sequence>MNDNPTEGRDYRGTVFLPKTAFPMKGDLPKREPAMLERWARLGVWDRLRTQSKGREQFVLHDGPPYANGNLHIGHALNKILKDVINRASQMAGHDANYVPGWDCHGLPIEWKVEEEYRAKGKDKDAVPVLDFRAECRAYAQHWLGVQSDEFQRLGVAGDWANRYATMDFDSEAMIAGEIGKFLLNGSLYRGLRPVMWSPVEKTALAEAEIEYHDHVSPTLWARFPIWGKGRPSLTLDVDQLIGASVVIWTTTPWTIPGNRAVAYGPDIDYAIVHVEGVSEGSLLRVGERLIVALALLPTFSKDAGLAAHTIQRIIKGSDLDGTLCRHPLRDWEPANGGYGFSVPLLPGDFVTTEAGTGFVHIAPGHGEDDFNLGRQFGLPIPETVNDDGTFTQHAPGFTGLHVFKAHTAVYEAMRAAGTLAATGKLTHSYPHSWRSKKPVIFRATPQWFIAMDQPVATGAAQDEGTIREKAREAIARTHFVPEAGRNRLDSMIAARPDWCISRQRAWGVPIPVFVSKQSGEPLRDPAIIARVVEAFRTEGADAWYKPGAAARFLGPDRDPALYEQVMDIVDVWFESGSTHAFVLPPRGLHFPADLYLEGSDQHRGWFHSSLLESVGTNGVAPFKAVLTHGFVLDEQGRKMSKSLGNVTAPQDVMKQYGADILRLWVMNSDTALDLRIGPEILKQQAELYRRIRNTLRWLLGSLDGFTEAETVPYAELPELERWVLHRLTEIDARVRQAVATHDWSGVYPEIHAFCATDLSAFYFDIRKDALYCDRADSLRRRAARTVLDVLHRCLCKWLAPVLVFTAEEAWLARFGAGAGAAESDDGSVHLLDFVFVPEGWKDDALAAKWSRVRELRAVVTAELEKARAAGTIGSSLQAKPTLFAPGQDHALLTPDLWAEVCIVSDFTLLDESAEGGVAGAEAPAAKAVFHPAPGTKCARCWRVLPEVGTSAKHPTLCLRCTDAVESLT</sequence>
<dbReference type="InterPro" id="IPR010663">
    <property type="entry name" value="Znf_FPG/IleRS"/>
</dbReference>
<evidence type="ECO:0000256" key="7">
    <source>
        <dbReference type="ARBA" id="ARBA00022840"/>
    </source>
</evidence>
<keyword evidence="5 12" id="KW-0547">Nucleotide-binding</keyword>
<dbReference type="SUPFAM" id="SSF47323">
    <property type="entry name" value="Anticodon-binding domain of a subclass of class I aminoacyl-tRNA synthetases"/>
    <property type="match status" value="1"/>
</dbReference>
<dbReference type="PANTHER" id="PTHR42765">
    <property type="entry name" value="SOLEUCYL-TRNA SYNTHETASE"/>
    <property type="match status" value="1"/>
</dbReference>
<comment type="function">
    <text evidence="10 12">Catalyzes the attachment of isoleucine to tRNA(Ile). As IleRS can inadvertently accommodate and process structurally similar amino acids such as valine, to avoid such errors it has two additional distinct tRNA(Ile)-dependent editing activities. One activity is designated as 'pretransfer' editing and involves the hydrolysis of activated Val-AMP. The other activity is designated 'posttransfer' editing and involves deacylation of mischarged Val-tRNA(Ile).</text>
</comment>
<evidence type="ECO:0000256" key="8">
    <source>
        <dbReference type="ARBA" id="ARBA00022917"/>
    </source>
</evidence>
<feature type="binding site" evidence="12">
    <location>
        <position position="961"/>
    </location>
    <ligand>
        <name>Zn(2+)</name>
        <dbReference type="ChEBI" id="CHEBI:29105"/>
    </ligand>
</feature>
<dbReference type="PANTHER" id="PTHR42765:SF1">
    <property type="entry name" value="ISOLEUCINE--TRNA LIGASE, MITOCHONDRIAL"/>
    <property type="match status" value="1"/>
</dbReference>
<comment type="subunit">
    <text evidence="12">Monomer.</text>
</comment>
<dbReference type="EMBL" id="AP025637">
    <property type="protein sequence ID" value="BDG75046.1"/>
    <property type="molecule type" value="Genomic_DNA"/>
</dbReference>
<feature type="binding site" evidence="12">
    <location>
        <position position="938"/>
    </location>
    <ligand>
        <name>Zn(2+)</name>
        <dbReference type="ChEBI" id="CHEBI:29105"/>
    </ligand>
</feature>
<gene>
    <name evidence="12 16" type="primary">ileS</name>
    <name evidence="16" type="ORF">Rmf_49750</name>
</gene>
<comment type="similarity">
    <text evidence="1 12">Belongs to the class-I aminoacyl-tRNA synthetase family. IleS type 1 subfamily.</text>
</comment>
<dbReference type="GO" id="GO:0016874">
    <property type="term" value="F:ligase activity"/>
    <property type="evidence" value="ECO:0007669"/>
    <property type="project" value="UniProtKB-KW"/>
</dbReference>
<evidence type="ECO:0000259" key="15">
    <source>
        <dbReference type="Pfam" id="PF08264"/>
    </source>
</evidence>
<proteinExistence type="inferred from homology"/>
<feature type="binding site" evidence="12">
    <location>
        <position position="598"/>
    </location>
    <ligand>
        <name>L-isoleucyl-5'-AMP</name>
        <dbReference type="ChEBI" id="CHEBI:178002"/>
    </ligand>
</feature>
<dbReference type="PROSITE" id="PS00178">
    <property type="entry name" value="AA_TRNA_LIGASE_I"/>
    <property type="match status" value="1"/>
</dbReference>
<comment type="catalytic activity">
    <reaction evidence="11 12">
        <text>tRNA(Ile) + L-isoleucine + ATP = L-isoleucyl-tRNA(Ile) + AMP + diphosphate</text>
        <dbReference type="Rhea" id="RHEA:11060"/>
        <dbReference type="Rhea" id="RHEA-COMP:9666"/>
        <dbReference type="Rhea" id="RHEA-COMP:9695"/>
        <dbReference type="ChEBI" id="CHEBI:30616"/>
        <dbReference type="ChEBI" id="CHEBI:33019"/>
        <dbReference type="ChEBI" id="CHEBI:58045"/>
        <dbReference type="ChEBI" id="CHEBI:78442"/>
        <dbReference type="ChEBI" id="CHEBI:78528"/>
        <dbReference type="ChEBI" id="CHEBI:456215"/>
        <dbReference type="EC" id="6.1.1.5"/>
    </reaction>
</comment>
<dbReference type="InterPro" id="IPR009080">
    <property type="entry name" value="tRNAsynth_Ia_anticodon-bd"/>
</dbReference>
<dbReference type="InterPro" id="IPR013155">
    <property type="entry name" value="M/V/L/I-tRNA-synth_anticd-bd"/>
</dbReference>
<dbReference type="CDD" id="cd00818">
    <property type="entry name" value="IleRS_core"/>
    <property type="match status" value="1"/>
</dbReference>
<dbReference type="Proteomes" id="UP000831327">
    <property type="component" value="Chromosome"/>
</dbReference>
<dbReference type="InterPro" id="IPR001412">
    <property type="entry name" value="aa-tRNA-synth_I_CS"/>
</dbReference>
<evidence type="ECO:0000256" key="10">
    <source>
        <dbReference type="ARBA" id="ARBA00025217"/>
    </source>
</evidence>
<evidence type="ECO:0000256" key="3">
    <source>
        <dbReference type="ARBA" id="ARBA00022598"/>
    </source>
</evidence>
<dbReference type="InterPro" id="IPR002300">
    <property type="entry name" value="aa-tRNA-synth_Ia"/>
</dbReference>
<dbReference type="SUPFAM" id="SSF50677">
    <property type="entry name" value="ValRS/IleRS/LeuRS editing domain"/>
    <property type="match status" value="1"/>
</dbReference>
<dbReference type="SUPFAM" id="SSF52374">
    <property type="entry name" value="Nucleotidylyl transferase"/>
    <property type="match status" value="1"/>
</dbReference>
<comment type="subcellular location">
    <subcellularLocation>
        <location evidence="12">Cytoplasm</location>
    </subcellularLocation>
</comment>
<dbReference type="InterPro" id="IPR014729">
    <property type="entry name" value="Rossmann-like_a/b/a_fold"/>
</dbReference>
<feature type="domain" description="Zinc finger FPG/IleRS-type" evidence="14">
    <location>
        <begin position="937"/>
        <end position="962"/>
    </location>
</feature>